<accession>A0A319E5M8</accession>
<evidence type="ECO:0000313" key="2">
    <source>
        <dbReference type="Proteomes" id="UP000248423"/>
    </source>
</evidence>
<dbReference type="EMBL" id="KZ826360">
    <property type="protein sequence ID" value="PYI05261.1"/>
    <property type="molecule type" value="Genomic_DNA"/>
</dbReference>
<dbReference type="AlphaFoldDB" id="A0A319E5M8"/>
<organism evidence="1 2">
    <name type="scientific">Aspergillus sclerotiicarbonarius (strain CBS 121057 / IBT 28362)</name>
    <dbReference type="NCBI Taxonomy" id="1448318"/>
    <lineage>
        <taxon>Eukaryota</taxon>
        <taxon>Fungi</taxon>
        <taxon>Dikarya</taxon>
        <taxon>Ascomycota</taxon>
        <taxon>Pezizomycotina</taxon>
        <taxon>Eurotiomycetes</taxon>
        <taxon>Eurotiomycetidae</taxon>
        <taxon>Eurotiales</taxon>
        <taxon>Aspergillaceae</taxon>
        <taxon>Aspergillus</taxon>
        <taxon>Aspergillus subgen. Circumdati</taxon>
    </lineage>
</organism>
<sequence length="167" mass="19185">MAGADVVIVRHTLLGEYQPLPTNSKKIVPNHFQQYVCGSTACHQTGLYISHFHRDSRFSQHFLSFFITACIRALDKGCYTGTPIFFVAMHLIRRLLSPPFCLCNLTEHQSVYRITYTDNHHQFIPKASFKITARHARVRLILSPYLLDPYASPWPHGLMGKLYSLYS</sequence>
<protein>
    <submittedName>
        <fullName evidence="1">Uncharacterized protein</fullName>
    </submittedName>
</protein>
<dbReference type="Proteomes" id="UP000248423">
    <property type="component" value="Unassembled WGS sequence"/>
</dbReference>
<reference evidence="1 2" key="1">
    <citation type="submission" date="2018-02" db="EMBL/GenBank/DDBJ databases">
        <title>The genomes of Aspergillus section Nigri reveals drivers in fungal speciation.</title>
        <authorList>
            <consortium name="DOE Joint Genome Institute"/>
            <person name="Vesth T.C."/>
            <person name="Nybo J."/>
            <person name="Theobald S."/>
            <person name="Brandl J."/>
            <person name="Frisvad J.C."/>
            <person name="Nielsen K.F."/>
            <person name="Lyhne E.K."/>
            <person name="Kogle M.E."/>
            <person name="Kuo A."/>
            <person name="Riley R."/>
            <person name="Clum A."/>
            <person name="Nolan M."/>
            <person name="Lipzen A."/>
            <person name="Salamov A."/>
            <person name="Henrissat B."/>
            <person name="Wiebenga A."/>
            <person name="De vries R.P."/>
            <person name="Grigoriev I.V."/>
            <person name="Mortensen U.H."/>
            <person name="Andersen M.R."/>
            <person name="Baker S.E."/>
        </authorList>
    </citation>
    <scope>NUCLEOTIDE SEQUENCE [LARGE SCALE GENOMIC DNA]</scope>
    <source>
        <strain evidence="1 2">CBS 121057</strain>
    </source>
</reference>
<proteinExistence type="predicted"/>
<gene>
    <name evidence="1" type="ORF">BO78DRAFT_153041</name>
</gene>
<name>A0A319E5M8_ASPSB</name>
<keyword evidence="2" id="KW-1185">Reference proteome</keyword>
<evidence type="ECO:0000313" key="1">
    <source>
        <dbReference type="EMBL" id="PYI05261.1"/>
    </source>
</evidence>
<dbReference type="VEuPathDB" id="FungiDB:BO78DRAFT_153041"/>